<reference evidence="1" key="1">
    <citation type="submission" date="2014-11" db="EMBL/GenBank/DDBJ databases">
        <authorList>
            <person name="Amaro Gonzalez C."/>
        </authorList>
    </citation>
    <scope>NUCLEOTIDE SEQUENCE</scope>
</reference>
<organism evidence="1">
    <name type="scientific">Anguilla anguilla</name>
    <name type="common">European freshwater eel</name>
    <name type="synonym">Muraena anguilla</name>
    <dbReference type="NCBI Taxonomy" id="7936"/>
    <lineage>
        <taxon>Eukaryota</taxon>
        <taxon>Metazoa</taxon>
        <taxon>Chordata</taxon>
        <taxon>Craniata</taxon>
        <taxon>Vertebrata</taxon>
        <taxon>Euteleostomi</taxon>
        <taxon>Actinopterygii</taxon>
        <taxon>Neopterygii</taxon>
        <taxon>Teleostei</taxon>
        <taxon>Anguilliformes</taxon>
        <taxon>Anguillidae</taxon>
        <taxon>Anguilla</taxon>
    </lineage>
</organism>
<accession>A0A0E9SNP1</accession>
<dbReference type="EMBL" id="GBXM01066307">
    <property type="protein sequence ID" value="JAH42270.1"/>
    <property type="molecule type" value="Transcribed_RNA"/>
</dbReference>
<protein>
    <submittedName>
        <fullName evidence="1">Uncharacterized protein</fullName>
    </submittedName>
</protein>
<proteinExistence type="predicted"/>
<reference evidence="1" key="2">
    <citation type="journal article" date="2015" name="Fish Shellfish Immunol.">
        <title>Early steps in the European eel (Anguilla anguilla)-Vibrio vulnificus interaction in the gills: Role of the RtxA13 toxin.</title>
        <authorList>
            <person name="Callol A."/>
            <person name="Pajuelo D."/>
            <person name="Ebbesson L."/>
            <person name="Teles M."/>
            <person name="MacKenzie S."/>
            <person name="Amaro C."/>
        </authorList>
    </citation>
    <scope>NUCLEOTIDE SEQUENCE</scope>
</reference>
<evidence type="ECO:0000313" key="1">
    <source>
        <dbReference type="EMBL" id="JAH42270.1"/>
    </source>
</evidence>
<sequence length="15" mass="1742">MTLSFIWNSQKGKSD</sequence>
<name>A0A0E9SNP1_ANGAN</name>